<feature type="domain" description="Mic1" evidence="1">
    <location>
        <begin position="1"/>
        <end position="75"/>
    </location>
</feature>
<dbReference type="AlphaFoldDB" id="A0A183H9T8"/>
<keyword evidence="3" id="KW-1185">Reference proteome</keyword>
<dbReference type="EMBL" id="UZAJ01003149">
    <property type="protein sequence ID" value="VDO39417.1"/>
    <property type="molecule type" value="Genomic_DNA"/>
</dbReference>
<accession>A0A183H9T8</accession>
<name>A0A183H9T8_9BILA</name>
<sequence>MLSRLGTATEEIVEVLIARNLVVEAIRVVCRFLENSQSADKVNGLKLIESAWKENRVIRYAVFSYFLERGSKIRNCITNFGQFEEFLKEFEVLFGDEEIEAARRDLYFMNISRNEM</sequence>
<dbReference type="STRING" id="387005.A0A183H9T8"/>
<organism evidence="4">
    <name type="scientific">Onchocerca flexuosa</name>
    <dbReference type="NCBI Taxonomy" id="387005"/>
    <lineage>
        <taxon>Eukaryota</taxon>
        <taxon>Metazoa</taxon>
        <taxon>Ecdysozoa</taxon>
        <taxon>Nematoda</taxon>
        <taxon>Chromadorea</taxon>
        <taxon>Rhabditida</taxon>
        <taxon>Spirurina</taxon>
        <taxon>Spiruromorpha</taxon>
        <taxon>Filarioidea</taxon>
        <taxon>Onchocercidae</taxon>
        <taxon>Onchocerca</taxon>
    </lineage>
</organism>
<evidence type="ECO:0000259" key="1">
    <source>
        <dbReference type="Pfam" id="PF07035"/>
    </source>
</evidence>
<dbReference type="Proteomes" id="UP000267606">
    <property type="component" value="Unassembled WGS sequence"/>
</dbReference>
<gene>
    <name evidence="2" type="ORF">OFLC_LOCUS4250</name>
</gene>
<dbReference type="WBParaSite" id="OFLC_0000424901-mRNA-1">
    <property type="protein sequence ID" value="OFLC_0000424901-mRNA-1"/>
    <property type="gene ID" value="OFLC_0000424901"/>
</dbReference>
<reference evidence="4" key="1">
    <citation type="submission" date="2016-06" db="UniProtKB">
        <authorList>
            <consortium name="WormBaseParasite"/>
        </authorList>
    </citation>
    <scope>IDENTIFICATION</scope>
</reference>
<dbReference type="Pfam" id="PF07035">
    <property type="entry name" value="RMC1_C"/>
    <property type="match status" value="1"/>
</dbReference>
<evidence type="ECO:0000313" key="4">
    <source>
        <dbReference type="WBParaSite" id="OFLC_0000424901-mRNA-1"/>
    </source>
</evidence>
<proteinExistence type="predicted"/>
<dbReference type="InterPro" id="IPR009755">
    <property type="entry name" value="RMC1_C"/>
</dbReference>
<protein>
    <submittedName>
        <fullName evidence="4">Mic1 domain-containing protein</fullName>
    </submittedName>
</protein>
<evidence type="ECO:0000313" key="3">
    <source>
        <dbReference type="Proteomes" id="UP000267606"/>
    </source>
</evidence>
<evidence type="ECO:0000313" key="2">
    <source>
        <dbReference type="EMBL" id="VDO39417.1"/>
    </source>
</evidence>
<reference evidence="2 3" key="2">
    <citation type="submission" date="2018-11" db="EMBL/GenBank/DDBJ databases">
        <authorList>
            <consortium name="Pathogen Informatics"/>
        </authorList>
    </citation>
    <scope>NUCLEOTIDE SEQUENCE [LARGE SCALE GENOMIC DNA]</scope>
</reference>